<dbReference type="FunFam" id="3.40.50.1000:FF:000036">
    <property type="entry name" value="HAD family hydrolase"/>
    <property type="match status" value="1"/>
</dbReference>
<protein>
    <submittedName>
        <fullName evidence="4">HAD superfamily hydrolase (TIGR01509 family)</fullName>
    </submittedName>
</protein>
<dbReference type="InterPro" id="IPR023214">
    <property type="entry name" value="HAD_sf"/>
</dbReference>
<keyword evidence="5" id="KW-1185">Reference proteome</keyword>
<evidence type="ECO:0000256" key="3">
    <source>
        <dbReference type="ARBA" id="ARBA00022801"/>
    </source>
</evidence>
<dbReference type="OrthoDB" id="9797743at2"/>
<dbReference type="EMBL" id="JACIJR010000005">
    <property type="protein sequence ID" value="MBB5729944.1"/>
    <property type="molecule type" value="Genomic_DNA"/>
</dbReference>
<proteinExistence type="inferred from homology"/>
<sequence length="224" mass="23825">MKLSFLPEPLDAVIFDMDGTLLDTERMHHVAMADAARVLGTEIDDALFTRLVGVHRDVNRVVLAEHMGDGFPLDDFYADADARFLVASRDGVPLRPGVVALLDHLRERGVPCAIATSTASPDAEAALTRAGLIHHFDVVVTRSDVVNPKPAPDPYLLAAERLGVRPAHCLAVEDSPNGIRAAAAAGMATVMVPDLLPATEATRALTVATLESLTEILDALIARG</sequence>
<organism evidence="4 5">
    <name type="scientific">Sphingomonas prati</name>
    <dbReference type="NCBI Taxonomy" id="1843237"/>
    <lineage>
        <taxon>Bacteria</taxon>
        <taxon>Pseudomonadati</taxon>
        <taxon>Pseudomonadota</taxon>
        <taxon>Alphaproteobacteria</taxon>
        <taxon>Sphingomonadales</taxon>
        <taxon>Sphingomonadaceae</taxon>
        <taxon>Sphingomonas</taxon>
    </lineage>
</organism>
<gene>
    <name evidence="4" type="ORF">FHS99_002440</name>
</gene>
<dbReference type="SFLD" id="SFLDG01129">
    <property type="entry name" value="C1.5:_HAD__Beta-PGM__Phosphata"/>
    <property type="match status" value="1"/>
</dbReference>
<comment type="caution">
    <text evidence="4">The sequence shown here is derived from an EMBL/GenBank/DDBJ whole genome shotgun (WGS) entry which is preliminary data.</text>
</comment>
<keyword evidence="2" id="KW-0479">Metal-binding</keyword>
<evidence type="ECO:0000256" key="1">
    <source>
        <dbReference type="ARBA" id="ARBA00006171"/>
    </source>
</evidence>
<name>A0A7W9BTP8_9SPHN</name>
<accession>A0A7W9BTP8</accession>
<comment type="similarity">
    <text evidence="1">Belongs to the HAD-like hydrolase superfamily. CbbY/CbbZ/Gph/YieH family.</text>
</comment>
<dbReference type="PANTHER" id="PTHR18901">
    <property type="entry name" value="2-DEOXYGLUCOSE-6-PHOSPHATE PHOSPHATASE 2"/>
    <property type="match status" value="1"/>
</dbReference>
<reference evidence="4 5" key="1">
    <citation type="submission" date="2020-08" db="EMBL/GenBank/DDBJ databases">
        <title>Genomic Encyclopedia of Type Strains, Phase IV (KMG-IV): sequencing the most valuable type-strain genomes for metagenomic binning, comparative biology and taxonomic classification.</title>
        <authorList>
            <person name="Goeker M."/>
        </authorList>
    </citation>
    <scope>NUCLEOTIDE SEQUENCE [LARGE SCALE GENOMIC DNA]</scope>
    <source>
        <strain evidence="4 5">DSM 103336</strain>
    </source>
</reference>
<dbReference type="SUPFAM" id="SSF56784">
    <property type="entry name" value="HAD-like"/>
    <property type="match status" value="1"/>
</dbReference>
<evidence type="ECO:0000313" key="4">
    <source>
        <dbReference type="EMBL" id="MBB5729944.1"/>
    </source>
</evidence>
<dbReference type="Proteomes" id="UP000546701">
    <property type="component" value="Unassembled WGS sequence"/>
</dbReference>
<keyword evidence="3 4" id="KW-0378">Hydrolase</keyword>
<evidence type="ECO:0000256" key="2">
    <source>
        <dbReference type="ARBA" id="ARBA00022723"/>
    </source>
</evidence>
<dbReference type="CDD" id="cd07505">
    <property type="entry name" value="HAD_BPGM-like"/>
    <property type="match status" value="1"/>
</dbReference>
<dbReference type="GO" id="GO:0000287">
    <property type="term" value="F:magnesium ion binding"/>
    <property type="evidence" value="ECO:0007669"/>
    <property type="project" value="UniProtKB-ARBA"/>
</dbReference>
<dbReference type="Gene3D" id="1.10.150.240">
    <property type="entry name" value="Putative phosphatase, domain 2"/>
    <property type="match status" value="1"/>
</dbReference>
<dbReference type="InterPro" id="IPR006439">
    <property type="entry name" value="HAD-SF_hydro_IA"/>
</dbReference>
<dbReference type="PRINTS" id="PR00413">
    <property type="entry name" value="HADHALOGNASE"/>
</dbReference>
<dbReference type="SFLD" id="SFLDS00003">
    <property type="entry name" value="Haloacid_Dehalogenase"/>
    <property type="match status" value="1"/>
</dbReference>
<dbReference type="RefSeq" id="WP_157175926.1">
    <property type="nucleotide sequence ID" value="NZ_BMJP01000003.1"/>
</dbReference>
<dbReference type="SFLD" id="SFLDG01135">
    <property type="entry name" value="C1.5.6:_HAD__Beta-PGM__Phospha"/>
    <property type="match status" value="1"/>
</dbReference>
<dbReference type="Gene3D" id="3.40.50.1000">
    <property type="entry name" value="HAD superfamily/HAD-like"/>
    <property type="match status" value="1"/>
</dbReference>
<dbReference type="GO" id="GO:0016787">
    <property type="term" value="F:hydrolase activity"/>
    <property type="evidence" value="ECO:0007669"/>
    <property type="project" value="UniProtKB-KW"/>
</dbReference>
<dbReference type="NCBIfam" id="TIGR01509">
    <property type="entry name" value="HAD-SF-IA-v3"/>
    <property type="match status" value="1"/>
</dbReference>
<dbReference type="Pfam" id="PF00702">
    <property type="entry name" value="Hydrolase"/>
    <property type="match status" value="1"/>
</dbReference>
<dbReference type="AlphaFoldDB" id="A0A7W9BTP8"/>
<dbReference type="PANTHER" id="PTHR18901:SF38">
    <property type="entry name" value="PSEUDOURIDINE-5'-PHOSPHATASE"/>
    <property type="match status" value="1"/>
</dbReference>
<dbReference type="InterPro" id="IPR036412">
    <property type="entry name" value="HAD-like_sf"/>
</dbReference>
<evidence type="ECO:0000313" key="5">
    <source>
        <dbReference type="Proteomes" id="UP000546701"/>
    </source>
</evidence>
<dbReference type="InterPro" id="IPR023198">
    <property type="entry name" value="PGP-like_dom2"/>
</dbReference>